<dbReference type="InterPro" id="IPR050553">
    <property type="entry name" value="Thioredoxin_ResA/DsbE_sf"/>
</dbReference>
<dbReference type="GO" id="GO:0016491">
    <property type="term" value="F:oxidoreductase activity"/>
    <property type="evidence" value="ECO:0007669"/>
    <property type="project" value="InterPro"/>
</dbReference>
<evidence type="ECO:0000313" key="3">
    <source>
        <dbReference type="Proteomes" id="UP000319829"/>
    </source>
</evidence>
<gene>
    <name evidence="2" type="ORF">E6K74_08465</name>
</gene>
<proteinExistence type="predicted"/>
<dbReference type="EMBL" id="VBOU01000080">
    <property type="protein sequence ID" value="TMQ53777.1"/>
    <property type="molecule type" value="Genomic_DNA"/>
</dbReference>
<dbReference type="Pfam" id="PF00578">
    <property type="entry name" value="AhpC-TSA"/>
    <property type="match status" value="1"/>
</dbReference>
<name>A0A538SR08_UNCEI</name>
<dbReference type="SUPFAM" id="SSF52833">
    <property type="entry name" value="Thioredoxin-like"/>
    <property type="match status" value="1"/>
</dbReference>
<dbReference type="InterPro" id="IPR013766">
    <property type="entry name" value="Thioredoxin_domain"/>
</dbReference>
<dbReference type="InterPro" id="IPR036249">
    <property type="entry name" value="Thioredoxin-like_sf"/>
</dbReference>
<dbReference type="PANTHER" id="PTHR42852">
    <property type="entry name" value="THIOL:DISULFIDE INTERCHANGE PROTEIN DSBE"/>
    <property type="match status" value="1"/>
</dbReference>
<evidence type="ECO:0000313" key="2">
    <source>
        <dbReference type="EMBL" id="TMQ53777.1"/>
    </source>
</evidence>
<dbReference type="Gene3D" id="3.40.30.10">
    <property type="entry name" value="Glutaredoxin"/>
    <property type="match status" value="1"/>
</dbReference>
<dbReference type="AlphaFoldDB" id="A0A538SR08"/>
<accession>A0A538SR08</accession>
<comment type="caution">
    <text evidence="2">The sequence shown here is derived from an EMBL/GenBank/DDBJ whole genome shotgun (WGS) entry which is preliminary data.</text>
</comment>
<organism evidence="2 3">
    <name type="scientific">Eiseniibacteriota bacterium</name>
    <dbReference type="NCBI Taxonomy" id="2212470"/>
    <lineage>
        <taxon>Bacteria</taxon>
        <taxon>Candidatus Eiseniibacteriota</taxon>
    </lineage>
</organism>
<dbReference type="GO" id="GO:0016209">
    <property type="term" value="F:antioxidant activity"/>
    <property type="evidence" value="ECO:0007669"/>
    <property type="project" value="InterPro"/>
</dbReference>
<feature type="domain" description="Thioredoxin" evidence="1">
    <location>
        <begin position="16"/>
        <end position="180"/>
    </location>
</feature>
<dbReference type="PROSITE" id="PS51352">
    <property type="entry name" value="THIOREDOXIN_2"/>
    <property type="match status" value="1"/>
</dbReference>
<sequence length="182" mass="20679">MQIILLALFALAQGAGIVGLPSPDWPEVRWVQGGPLRLADLRGRVVLIRFFMDERCPLCRGTAPALNEFYREFSPKGMVVIGFYTPKPRPRPTTVEEVRDYVKTFGFRFPVAVDDDWSALRRLWLDRVPEAEFTSASLLIDRKGIVRHIQSGGICSKGSKDRQARRDYDSMRSAIVKLLAER</sequence>
<reference evidence="2 3" key="1">
    <citation type="journal article" date="2019" name="Nat. Microbiol.">
        <title>Mediterranean grassland soil C-N compound turnover is dependent on rainfall and depth, and is mediated by genomically divergent microorganisms.</title>
        <authorList>
            <person name="Diamond S."/>
            <person name="Andeer P.F."/>
            <person name="Li Z."/>
            <person name="Crits-Christoph A."/>
            <person name="Burstein D."/>
            <person name="Anantharaman K."/>
            <person name="Lane K.R."/>
            <person name="Thomas B.C."/>
            <person name="Pan C."/>
            <person name="Northen T.R."/>
            <person name="Banfield J.F."/>
        </authorList>
    </citation>
    <scope>NUCLEOTIDE SEQUENCE [LARGE SCALE GENOMIC DNA]</scope>
    <source>
        <strain evidence="2">WS_4</strain>
    </source>
</reference>
<dbReference type="PANTHER" id="PTHR42852:SF12">
    <property type="entry name" value="THIOL-DISULFIDE OXIDOREDUCTASE YKUV"/>
    <property type="match status" value="1"/>
</dbReference>
<dbReference type="Proteomes" id="UP000319829">
    <property type="component" value="Unassembled WGS sequence"/>
</dbReference>
<evidence type="ECO:0000259" key="1">
    <source>
        <dbReference type="PROSITE" id="PS51352"/>
    </source>
</evidence>
<protein>
    <submittedName>
        <fullName evidence="2">TlpA family protein disulfide reductase</fullName>
    </submittedName>
</protein>
<dbReference type="InterPro" id="IPR000866">
    <property type="entry name" value="AhpC/TSA"/>
</dbReference>
<dbReference type="CDD" id="cd02966">
    <property type="entry name" value="TlpA_like_family"/>
    <property type="match status" value="1"/>
</dbReference>